<evidence type="ECO:0000313" key="1">
    <source>
        <dbReference type="EMBL" id="CCV02529.1"/>
    </source>
</evidence>
<evidence type="ECO:0000313" key="2">
    <source>
        <dbReference type="Proteomes" id="UP000114278"/>
    </source>
</evidence>
<dbReference type="RefSeq" id="YP_009046771.1">
    <property type="nucleotide sequence ID" value="NC_024451.1"/>
</dbReference>
<dbReference type="EMBL" id="HF920637">
    <property type="protein sequence ID" value="CCV02529.1"/>
    <property type="molecule type" value="Genomic_DNA"/>
</dbReference>
<proteinExistence type="predicted"/>
<dbReference type="OrthoDB" id="40993at10239"/>
<sequence length="269" mass="30796">MGEFQKYVILTAFKEFVKDLSDVYDEDGDEPTCVFKAYLDNMTIFSDSCEKTITELNKFFVKNKFVFDSTSSPSLETHPLEIHTIKFDDDAYIDVYRYLSKEDENTPIIYAHLKALDHLIKGGSTNEERFLEDFVAGFKNTFSAPENSGGDGLENESFEQISDAIKPSVERSLSTFKQQNLNVDRFLKLICLKVKDHLNKNALPTEDIKKEDLIEILDLAIENDVEELLQLKFQIMAMLSKSGLLARLPFDKILQMASSYNENAPQKRP</sequence>
<accession>A0A068QLR3</accession>
<name>A0A068QLR3_9VIRU</name>
<dbReference type="KEGG" id="vg:19738741"/>
<dbReference type="GeneID" id="19738741"/>
<protein>
    <submittedName>
        <fullName evidence="1">Uncharacterized protein</fullName>
    </submittedName>
</protein>
<keyword evidence="2" id="KW-1185">Reference proteome</keyword>
<reference evidence="1 2" key="1">
    <citation type="journal article" date="2014" name="J. Gen. Virol.">
        <title>Genome sequence of a crustacean iridovirus, IIV31, isolated from the pill bug, Armadillidium vulgare.</title>
        <authorList>
            <person name="Piegu B."/>
            <person name="Guizard S."/>
            <person name="Yeping T."/>
            <person name="Cruaud C."/>
            <person name="Asgari S."/>
            <person name="Bideshi D.K."/>
            <person name="Federici B.A."/>
            <person name="Bigot Y."/>
        </authorList>
    </citation>
    <scope>NUCLEOTIDE SEQUENCE [LARGE SCALE GENOMIC DNA]</scope>
</reference>
<dbReference type="Proteomes" id="UP000114278">
    <property type="component" value="Segment"/>
</dbReference>
<gene>
    <name evidence="1" type="primary">157L</name>
    <name evidence="1" type="ORF">IIV31_157L</name>
</gene>
<organism evidence="1 2">
    <name type="scientific">Armadillidium vulgare iridescent virus</name>
    <dbReference type="NCBI Taxonomy" id="72201"/>
    <lineage>
        <taxon>Viruses</taxon>
        <taxon>Varidnaviria</taxon>
        <taxon>Bamfordvirae</taxon>
        <taxon>Nucleocytoviricota</taxon>
        <taxon>Megaviricetes</taxon>
        <taxon>Pimascovirales</taxon>
        <taxon>Pimascovirales incertae sedis</taxon>
        <taxon>Iridoviridae</taxon>
        <taxon>Betairidovirinae</taxon>
        <taxon>Iridovirus</taxon>
        <taxon>Iridovirus armadillidium1</taxon>
        <taxon>Invertebrate iridescent virus 31</taxon>
    </lineage>
</organism>